<dbReference type="Proteomes" id="UP001152795">
    <property type="component" value="Unassembled WGS sequence"/>
</dbReference>
<reference evidence="4" key="1">
    <citation type="submission" date="2020-04" db="EMBL/GenBank/DDBJ databases">
        <authorList>
            <person name="Alioto T."/>
            <person name="Alioto T."/>
            <person name="Gomez Garrido J."/>
        </authorList>
    </citation>
    <scope>NUCLEOTIDE SEQUENCE</scope>
    <source>
        <strain evidence="4">A484AB</strain>
    </source>
</reference>
<dbReference type="GO" id="GO:0016540">
    <property type="term" value="P:protein autoprocessing"/>
    <property type="evidence" value="ECO:0007669"/>
    <property type="project" value="InterPro"/>
</dbReference>
<feature type="region of interest" description="Disordered" evidence="3">
    <location>
        <begin position="1"/>
        <end position="24"/>
    </location>
</feature>
<gene>
    <name evidence="4" type="ORF">PACLA_8A043104</name>
</gene>
<dbReference type="EMBL" id="CACRXK020012170">
    <property type="protein sequence ID" value="CAB4022809.1"/>
    <property type="molecule type" value="Genomic_DNA"/>
</dbReference>
<evidence type="ECO:0000313" key="4">
    <source>
        <dbReference type="EMBL" id="CAB4022809.1"/>
    </source>
</evidence>
<keyword evidence="2" id="KW-0238">DNA-binding</keyword>
<comment type="subcellular location">
    <subcellularLocation>
        <location evidence="1">Membrane</location>
        <topology evidence="1">Single-pass membrane protein</topology>
    </subcellularLocation>
</comment>
<dbReference type="InterPro" id="IPR008967">
    <property type="entry name" value="p53-like_TF_DNA-bd_sf"/>
</dbReference>
<dbReference type="GO" id="GO:0005634">
    <property type="term" value="C:nucleus"/>
    <property type="evidence" value="ECO:0007669"/>
    <property type="project" value="TreeGrafter"/>
</dbReference>
<dbReference type="AlphaFoldDB" id="A0A6S7J122"/>
<sequence length="277" mass="31308">MEQSTADRSKRPYTPVRFPGDSIGTKTLTIGRLHFSETTSNNMRKKGKLNPDQRYFQLVVDVRAYTKQGNYSMCCQISEKVIVRASNPGQFESDVALWSRDKSDECVYRMGSVGINTDKSDQCLSVNGNIKLTGQIMTPSDVRLTEELRQADTGRNLENVDNMKLYKFRYDKQYSYHAGLEQPTENLGVLGSELNTLIPDAVTESADIVLPDGKLLKDILMVNKDRLLMESLGAMQELSKITKILTSRMIELETKNEILELILKNMVSESMNISFPN</sequence>
<comment type="caution">
    <text evidence="4">The sequence shown here is derived from an EMBL/GenBank/DDBJ whole genome shotgun (WGS) entry which is preliminary data.</text>
</comment>
<dbReference type="GO" id="GO:0003700">
    <property type="term" value="F:DNA-binding transcription factor activity"/>
    <property type="evidence" value="ECO:0007669"/>
    <property type="project" value="UniProtKB-UniRule"/>
</dbReference>
<dbReference type="GO" id="GO:0005789">
    <property type="term" value="C:endoplasmic reticulum membrane"/>
    <property type="evidence" value="ECO:0007669"/>
    <property type="project" value="TreeGrafter"/>
</dbReference>
<evidence type="ECO:0000256" key="2">
    <source>
        <dbReference type="ARBA" id="ARBA00023125"/>
    </source>
</evidence>
<dbReference type="Pfam" id="PF05224">
    <property type="entry name" value="NDT80_PhoG"/>
    <property type="match status" value="1"/>
</dbReference>
<evidence type="ECO:0000256" key="1">
    <source>
        <dbReference type="ARBA" id="ARBA00004167"/>
    </source>
</evidence>
<dbReference type="PANTHER" id="PTHR13029:SF18">
    <property type="entry name" value="MYELIN REGULATORY FACTOR HOMOLOG 1"/>
    <property type="match status" value="1"/>
</dbReference>
<dbReference type="OrthoDB" id="5986529at2759"/>
<protein>
    <submittedName>
        <fullName evidence="4">Myelin regulatory factor-like isoform X3</fullName>
    </submittedName>
</protein>
<dbReference type="InterPro" id="IPR026932">
    <property type="entry name" value="MYRF_ICA"/>
</dbReference>
<dbReference type="GO" id="GO:0045893">
    <property type="term" value="P:positive regulation of DNA-templated transcription"/>
    <property type="evidence" value="ECO:0007669"/>
    <property type="project" value="TreeGrafter"/>
</dbReference>
<dbReference type="InterPro" id="IPR051577">
    <property type="entry name" value="MRF-like"/>
</dbReference>
<keyword evidence="5" id="KW-1185">Reference proteome</keyword>
<feature type="compositionally biased region" description="Basic and acidic residues" evidence="3">
    <location>
        <begin position="1"/>
        <end position="10"/>
    </location>
</feature>
<accession>A0A6S7J122</accession>
<proteinExistence type="predicted"/>
<dbReference type="GO" id="GO:0043565">
    <property type="term" value="F:sequence-specific DNA binding"/>
    <property type="evidence" value="ECO:0007669"/>
    <property type="project" value="TreeGrafter"/>
</dbReference>
<evidence type="ECO:0000313" key="5">
    <source>
        <dbReference type="Proteomes" id="UP001152795"/>
    </source>
</evidence>
<dbReference type="InterPro" id="IPR024061">
    <property type="entry name" value="NDT80_DNA-bd_dom"/>
</dbReference>
<dbReference type="PANTHER" id="PTHR13029">
    <property type="match status" value="1"/>
</dbReference>
<dbReference type="PROSITE" id="PS51517">
    <property type="entry name" value="NDT80"/>
    <property type="match status" value="1"/>
</dbReference>
<organism evidence="4 5">
    <name type="scientific">Paramuricea clavata</name>
    <name type="common">Red gorgonian</name>
    <name type="synonym">Violescent sea-whip</name>
    <dbReference type="NCBI Taxonomy" id="317549"/>
    <lineage>
        <taxon>Eukaryota</taxon>
        <taxon>Metazoa</taxon>
        <taxon>Cnidaria</taxon>
        <taxon>Anthozoa</taxon>
        <taxon>Octocorallia</taxon>
        <taxon>Malacalcyonacea</taxon>
        <taxon>Plexauridae</taxon>
        <taxon>Paramuricea</taxon>
    </lineage>
</organism>
<dbReference type="SUPFAM" id="SSF49417">
    <property type="entry name" value="p53-like transcription factors"/>
    <property type="match status" value="1"/>
</dbReference>
<name>A0A6S7J122_PARCT</name>
<evidence type="ECO:0000256" key="3">
    <source>
        <dbReference type="SAM" id="MobiDB-lite"/>
    </source>
</evidence>
<dbReference type="Pfam" id="PF13887">
    <property type="entry name" value="MYRF_ICA"/>
    <property type="match status" value="1"/>
</dbReference>